<dbReference type="eggNOG" id="COG3358">
    <property type="taxonomic scope" value="Bacteria"/>
</dbReference>
<dbReference type="InterPro" id="IPR012467">
    <property type="entry name" value="DUF1684"/>
</dbReference>
<dbReference type="EMBL" id="AVCK01000009">
    <property type="protein sequence ID" value="KFN47595.1"/>
    <property type="molecule type" value="Genomic_DNA"/>
</dbReference>
<dbReference type="AlphaFoldDB" id="A0A091BTC5"/>
<name>A0A091BTC5_9GAMM</name>
<feature type="signal peptide" evidence="1">
    <location>
        <begin position="1"/>
        <end position="21"/>
    </location>
</feature>
<organism evidence="2 3">
    <name type="scientific">Arenimonas metalli CF5-1</name>
    <dbReference type="NCBI Taxonomy" id="1384056"/>
    <lineage>
        <taxon>Bacteria</taxon>
        <taxon>Pseudomonadati</taxon>
        <taxon>Pseudomonadota</taxon>
        <taxon>Gammaproteobacteria</taxon>
        <taxon>Lysobacterales</taxon>
        <taxon>Lysobacteraceae</taxon>
        <taxon>Arenimonas</taxon>
    </lineage>
</organism>
<sequence length="319" mass="34507">MTFRHLLWMAALAVVAGCGGADEAAQSQNAERAERAARLAYEGEILAWRDQRLAALKRPDGWLSLVGLHWLTPGSTYVGSAQDNGTRLAVGPAQLGMLTLARDGSATLKLHPGVETEVMVDGVAPAPEALVPLASDADGAPTVVSFNKGDASFVLIKRADRHALRVRNAFAPTRTRFPGIEYFDINPGMRFVARFEAHPPGKTVEIINMLGMVEPMPNPGTLSFEADGKTFRMEAVDEGDGRLFFTFADRTSGHETYSASRMVYADPAGADGTTVLDFNKAYNPPCAFTPYSTCPMPLPENRLDLRVEAGEKKPLPFPE</sequence>
<dbReference type="STRING" id="1384056.N787_08530"/>
<reference evidence="2 3" key="1">
    <citation type="submission" date="2013-09" db="EMBL/GenBank/DDBJ databases">
        <title>Genome sequencing of Arenimonas metalli.</title>
        <authorList>
            <person name="Chen F."/>
            <person name="Wang G."/>
        </authorList>
    </citation>
    <scope>NUCLEOTIDE SEQUENCE [LARGE SCALE GENOMIC DNA]</scope>
    <source>
        <strain evidence="2 3">CF5-1</strain>
    </source>
</reference>
<evidence type="ECO:0008006" key="4">
    <source>
        <dbReference type="Google" id="ProtNLM"/>
    </source>
</evidence>
<feature type="chain" id="PRO_5001871561" description="DUF1684 domain-containing protein" evidence="1">
    <location>
        <begin position="22"/>
        <end position="319"/>
    </location>
</feature>
<evidence type="ECO:0000313" key="2">
    <source>
        <dbReference type="EMBL" id="KFN47595.1"/>
    </source>
</evidence>
<accession>A0A091BTC5</accession>
<dbReference type="PANTHER" id="PTHR41913">
    <property type="entry name" value="DUF1684 DOMAIN-CONTAINING PROTEIN"/>
    <property type="match status" value="1"/>
</dbReference>
<dbReference type="Pfam" id="PF07920">
    <property type="entry name" value="DUF1684"/>
    <property type="match status" value="1"/>
</dbReference>
<keyword evidence="3" id="KW-1185">Reference proteome</keyword>
<dbReference type="PANTHER" id="PTHR41913:SF1">
    <property type="entry name" value="DUF1684 DOMAIN-CONTAINING PROTEIN"/>
    <property type="match status" value="1"/>
</dbReference>
<dbReference type="PROSITE" id="PS51257">
    <property type="entry name" value="PROKAR_LIPOPROTEIN"/>
    <property type="match status" value="1"/>
</dbReference>
<dbReference type="PATRIC" id="fig|1384056.3.peg.565"/>
<evidence type="ECO:0000313" key="3">
    <source>
        <dbReference type="Proteomes" id="UP000029393"/>
    </source>
</evidence>
<dbReference type="Proteomes" id="UP000029393">
    <property type="component" value="Unassembled WGS sequence"/>
</dbReference>
<gene>
    <name evidence="2" type="ORF">N787_08530</name>
</gene>
<protein>
    <recommendedName>
        <fullName evidence="4">DUF1684 domain-containing protein</fullName>
    </recommendedName>
</protein>
<proteinExistence type="predicted"/>
<keyword evidence="1" id="KW-0732">Signal</keyword>
<dbReference type="OrthoDB" id="5493262at2"/>
<evidence type="ECO:0000256" key="1">
    <source>
        <dbReference type="SAM" id="SignalP"/>
    </source>
</evidence>
<dbReference type="RefSeq" id="WP_034210646.1">
    <property type="nucleotide sequence ID" value="NZ_AVCK01000009.1"/>
</dbReference>
<comment type="caution">
    <text evidence="2">The sequence shown here is derived from an EMBL/GenBank/DDBJ whole genome shotgun (WGS) entry which is preliminary data.</text>
</comment>